<evidence type="ECO:0000256" key="5">
    <source>
        <dbReference type="HAMAP-Rule" id="MF_00099"/>
    </source>
</evidence>
<keyword evidence="11" id="KW-1185">Reference proteome</keyword>
<feature type="modified residue" description="4-aspartylphosphate" evidence="5 7">
    <location>
        <position position="56"/>
    </location>
</feature>
<name>A0A1W2AK22_9BACT</name>
<dbReference type="PROSITE" id="PS50110">
    <property type="entry name" value="RESPONSE_REGULATORY"/>
    <property type="match status" value="1"/>
</dbReference>
<evidence type="ECO:0000256" key="2">
    <source>
        <dbReference type="ARBA" id="ARBA00022500"/>
    </source>
</evidence>
<evidence type="ECO:0000259" key="8">
    <source>
        <dbReference type="PROSITE" id="PS50110"/>
    </source>
</evidence>
<dbReference type="OrthoDB" id="9793421at2"/>
<comment type="domain">
    <text evidence="5">Contains a C-terminal catalytic domain, and an N-terminal region which modulates catalytic activity.</text>
</comment>
<dbReference type="GO" id="GO:0008984">
    <property type="term" value="F:protein-glutamate methylesterase activity"/>
    <property type="evidence" value="ECO:0007669"/>
    <property type="project" value="UniProtKB-UniRule"/>
</dbReference>
<organism evidence="10 11">
    <name type="scientific">Desulfocicer vacuolatum DSM 3385</name>
    <dbReference type="NCBI Taxonomy" id="1121400"/>
    <lineage>
        <taxon>Bacteria</taxon>
        <taxon>Pseudomonadati</taxon>
        <taxon>Thermodesulfobacteriota</taxon>
        <taxon>Desulfobacteria</taxon>
        <taxon>Desulfobacterales</taxon>
        <taxon>Desulfobacteraceae</taxon>
        <taxon>Desulfocicer</taxon>
    </lineage>
</organism>
<dbReference type="EMBL" id="FWXY01000005">
    <property type="protein sequence ID" value="SMC61099.1"/>
    <property type="molecule type" value="Genomic_DNA"/>
</dbReference>
<dbReference type="PANTHER" id="PTHR42872:SF6">
    <property type="entry name" value="PROTEIN-GLUTAMATE METHYLESTERASE_PROTEIN-GLUTAMINE GLUTAMINASE"/>
    <property type="match status" value="1"/>
</dbReference>
<keyword evidence="2 5" id="KW-0145">Chemotaxis</keyword>
<dbReference type="EC" id="3.1.1.61" evidence="5"/>
<accession>A0A1W2AK22</accession>
<evidence type="ECO:0000256" key="7">
    <source>
        <dbReference type="PROSITE-ProRule" id="PRU00169"/>
    </source>
</evidence>
<dbReference type="HAMAP" id="MF_00099">
    <property type="entry name" value="CheB_chemtxs"/>
    <property type="match status" value="1"/>
</dbReference>
<evidence type="ECO:0000256" key="6">
    <source>
        <dbReference type="PROSITE-ProRule" id="PRU00050"/>
    </source>
</evidence>
<dbReference type="PIRSF" id="PIRSF000876">
    <property type="entry name" value="RR_chemtxs_CheB"/>
    <property type="match status" value="1"/>
</dbReference>
<dbReference type="GO" id="GO:0050568">
    <property type="term" value="F:protein-glutamine glutaminase activity"/>
    <property type="evidence" value="ECO:0007669"/>
    <property type="project" value="UniProtKB-UniRule"/>
</dbReference>
<dbReference type="GO" id="GO:0000156">
    <property type="term" value="F:phosphorelay response regulator activity"/>
    <property type="evidence" value="ECO:0007669"/>
    <property type="project" value="InterPro"/>
</dbReference>
<feature type="active site" evidence="5 6">
    <location>
        <position position="286"/>
    </location>
</feature>
<dbReference type="CDD" id="cd17541">
    <property type="entry name" value="REC_CheB-like"/>
    <property type="match status" value="1"/>
</dbReference>
<dbReference type="Pfam" id="PF00072">
    <property type="entry name" value="Response_reg"/>
    <property type="match status" value="1"/>
</dbReference>
<keyword evidence="1 5" id="KW-0963">Cytoplasm</keyword>
<dbReference type="NCBIfam" id="NF001965">
    <property type="entry name" value="PRK00742.1"/>
    <property type="match status" value="1"/>
</dbReference>
<dbReference type="SMART" id="SM00448">
    <property type="entry name" value="REC"/>
    <property type="match status" value="1"/>
</dbReference>
<evidence type="ECO:0000256" key="3">
    <source>
        <dbReference type="ARBA" id="ARBA00022801"/>
    </source>
</evidence>
<dbReference type="Gene3D" id="3.40.50.2300">
    <property type="match status" value="1"/>
</dbReference>
<dbReference type="SUPFAM" id="SSF52172">
    <property type="entry name" value="CheY-like"/>
    <property type="match status" value="1"/>
</dbReference>
<sequence>MAPVRVVIVDDSTFVRAVLKDLLKSDPDIDVVGEAVNGLDALEKISELKPDLVTMDIEMPEMNGLEAIERIMGGDNALPILVFTSLDDAGTAYDAISRGALELLPKPSMDSFNSDHFARRIKLLSKVKVVRHIRRNAATKENKIKQPDSGSSGQIFPEIVAIASSTGGPSALIGLFAGLTHTLDVPVVVSQHIARGFDDGLMEWLNRETSHARVKIGISGEKILPGTIYLSPANGNMEITSKGIIEISPFAPGDIYTPSCDKLFKSVAGTYGPKSVAVVLTGMGNDGTKGARAVKRAGGRTIAQDEASCVVYGMPKAALESGCIDEVMSLNDIGSCLNGLVKKK</sequence>
<comment type="catalytic activity">
    <reaction evidence="4 5">
        <text>[protein]-L-glutamate 5-O-methyl ester + H2O = L-glutamyl-[protein] + methanol + H(+)</text>
        <dbReference type="Rhea" id="RHEA:23236"/>
        <dbReference type="Rhea" id="RHEA-COMP:10208"/>
        <dbReference type="Rhea" id="RHEA-COMP:10311"/>
        <dbReference type="ChEBI" id="CHEBI:15377"/>
        <dbReference type="ChEBI" id="CHEBI:15378"/>
        <dbReference type="ChEBI" id="CHEBI:17790"/>
        <dbReference type="ChEBI" id="CHEBI:29973"/>
        <dbReference type="ChEBI" id="CHEBI:82795"/>
        <dbReference type="EC" id="3.1.1.61"/>
    </reaction>
</comment>
<reference evidence="10 11" key="1">
    <citation type="submission" date="2017-04" db="EMBL/GenBank/DDBJ databases">
        <authorList>
            <person name="Afonso C.L."/>
            <person name="Miller P.J."/>
            <person name="Scott M.A."/>
            <person name="Spackman E."/>
            <person name="Goraichik I."/>
            <person name="Dimitrov K.M."/>
            <person name="Suarez D.L."/>
            <person name="Swayne D.E."/>
        </authorList>
    </citation>
    <scope>NUCLEOTIDE SEQUENCE [LARGE SCALE GENOMIC DNA]</scope>
    <source>
        <strain evidence="10 11">DSM 3385</strain>
    </source>
</reference>
<evidence type="ECO:0000256" key="1">
    <source>
        <dbReference type="ARBA" id="ARBA00022490"/>
    </source>
</evidence>
<feature type="active site" evidence="5 6">
    <location>
        <position position="165"/>
    </location>
</feature>
<comment type="function">
    <text evidence="5">Involved in chemotaxis. Part of a chemotaxis signal transduction system that modulates chemotaxis in response to various stimuli. Catalyzes the demethylation of specific methylglutamate residues introduced into the chemoreceptors (methyl-accepting chemotaxis proteins or MCP) by CheR. Also mediates the irreversible deamidation of specific glutamine residues to glutamic acid.</text>
</comment>
<dbReference type="PROSITE" id="PS50122">
    <property type="entry name" value="CHEB"/>
    <property type="match status" value="1"/>
</dbReference>
<dbReference type="InterPro" id="IPR008248">
    <property type="entry name" value="CheB-like"/>
</dbReference>
<dbReference type="Pfam" id="PF01339">
    <property type="entry name" value="CheB_methylest"/>
    <property type="match status" value="1"/>
</dbReference>
<dbReference type="STRING" id="1121400.SAMN02746065_105169"/>
<comment type="subcellular location">
    <subcellularLocation>
        <location evidence="5">Cytoplasm</location>
    </subcellularLocation>
</comment>
<keyword evidence="5 7" id="KW-0597">Phosphoprotein</keyword>
<evidence type="ECO:0000256" key="4">
    <source>
        <dbReference type="ARBA" id="ARBA00048267"/>
    </source>
</evidence>
<dbReference type="PANTHER" id="PTHR42872">
    <property type="entry name" value="PROTEIN-GLUTAMATE METHYLESTERASE/PROTEIN-GLUTAMINE GLUTAMINASE"/>
    <property type="match status" value="1"/>
</dbReference>
<dbReference type="GO" id="GO:0005737">
    <property type="term" value="C:cytoplasm"/>
    <property type="evidence" value="ECO:0007669"/>
    <property type="project" value="UniProtKB-SubCell"/>
</dbReference>
<dbReference type="CDD" id="cd16432">
    <property type="entry name" value="CheB_Rec"/>
    <property type="match status" value="1"/>
</dbReference>
<feature type="domain" description="CheB-type methylesterase" evidence="9">
    <location>
        <begin position="147"/>
        <end position="344"/>
    </location>
</feature>
<dbReference type="GO" id="GO:0006935">
    <property type="term" value="P:chemotaxis"/>
    <property type="evidence" value="ECO:0007669"/>
    <property type="project" value="UniProtKB-UniRule"/>
</dbReference>
<protein>
    <recommendedName>
        <fullName evidence="5">Protein-glutamate methylesterase/protein-glutamine glutaminase</fullName>
        <ecNumber evidence="5">3.1.1.61</ecNumber>
        <ecNumber evidence="5">3.5.1.44</ecNumber>
    </recommendedName>
</protein>
<dbReference type="AlphaFoldDB" id="A0A1W2AK22"/>
<dbReference type="InterPro" id="IPR001789">
    <property type="entry name" value="Sig_transdc_resp-reg_receiver"/>
</dbReference>
<gene>
    <name evidence="5" type="primary">cheB</name>
    <name evidence="10" type="ORF">SAMN02746065_105169</name>
</gene>
<comment type="catalytic activity">
    <reaction evidence="5">
        <text>L-glutaminyl-[protein] + H2O = L-glutamyl-[protein] + NH4(+)</text>
        <dbReference type="Rhea" id="RHEA:16441"/>
        <dbReference type="Rhea" id="RHEA-COMP:10207"/>
        <dbReference type="Rhea" id="RHEA-COMP:10208"/>
        <dbReference type="ChEBI" id="CHEBI:15377"/>
        <dbReference type="ChEBI" id="CHEBI:28938"/>
        <dbReference type="ChEBI" id="CHEBI:29973"/>
        <dbReference type="ChEBI" id="CHEBI:30011"/>
        <dbReference type="EC" id="3.5.1.44"/>
    </reaction>
</comment>
<dbReference type="SUPFAM" id="SSF52738">
    <property type="entry name" value="Methylesterase CheB, C-terminal domain"/>
    <property type="match status" value="1"/>
</dbReference>
<keyword evidence="3 5" id="KW-0378">Hydrolase</keyword>
<dbReference type="InterPro" id="IPR035909">
    <property type="entry name" value="CheB_C"/>
</dbReference>
<comment type="similarity">
    <text evidence="5">Belongs to the CheB family.</text>
</comment>
<feature type="active site" evidence="5 6">
    <location>
        <position position="192"/>
    </location>
</feature>
<feature type="domain" description="Response regulatory" evidence="8">
    <location>
        <begin position="5"/>
        <end position="121"/>
    </location>
</feature>
<evidence type="ECO:0000313" key="11">
    <source>
        <dbReference type="Proteomes" id="UP000192418"/>
    </source>
</evidence>
<evidence type="ECO:0000259" key="9">
    <source>
        <dbReference type="PROSITE" id="PS50122"/>
    </source>
</evidence>
<dbReference type="InterPro" id="IPR000673">
    <property type="entry name" value="Sig_transdc_resp-reg_Me-estase"/>
</dbReference>
<comment type="PTM">
    <text evidence="5">Phosphorylated by CheA. Phosphorylation of the N-terminal regulatory domain activates the methylesterase activity.</text>
</comment>
<dbReference type="Gene3D" id="3.40.50.180">
    <property type="entry name" value="Methylesterase CheB, C-terminal domain"/>
    <property type="match status" value="1"/>
</dbReference>
<proteinExistence type="inferred from homology"/>
<dbReference type="RefSeq" id="WP_084067741.1">
    <property type="nucleotide sequence ID" value="NZ_FWXY01000005.1"/>
</dbReference>
<dbReference type="Proteomes" id="UP000192418">
    <property type="component" value="Unassembled WGS sequence"/>
</dbReference>
<dbReference type="InterPro" id="IPR011006">
    <property type="entry name" value="CheY-like_superfamily"/>
</dbReference>
<evidence type="ECO:0000313" key="10">
    <source>
        <dbReference type="EMBL" id="SMC61099.1"/>
    </source>
</evidence>
<dbReference type="EC" id="3.5.1.44" evidence="5"/>